<dbReference type="EC" id="2.7.7.7" evidence="1"/>
<dbReference type="PANTHER" id="PTHR34388:SF1">
    <property type="entry name" value="DNA POLYMERASE III SUBUNIT DELTA"/>
    <property type="match status" value="1"/>
</dbReference>
<evidence type="ECO:0000259" key="9">
    <source>
        <dbReference type="Pfam" id="PF06144"/>
    </source>
</evidence>
<evidence type="ECO:0000313" key="12">
    <source>
        <dbReference type="Proteomes" id="UP000005753"/>
    </source>
</evidence>
<keyword evidence="5" id="KW-0235">DNA replication</keyword>
<dbReference type="Gene3D" id="3.40.50.300">
    <property type="entry name" value="P-loop containing nucleotide triphosphate hydrolases"/>
    <property type="match status" value="1"/>
</dbReference>
<name>I5ASX3_EUBC6</name>
<sequence>MRNIRDDIKNGTFRQTYLLYGEEEYLKSQYRDLLLKALVPDRDSMNYNHYAGKDVDEGAIISQAETMPFFADRRVIVIEDSGLFKKKSEKLADYMAELPDYLVMIFVESEVDKRNRLFKAVGKSGRTVVFDTQNEETLTRWILQRMGKEGKKITRNDMQHFLEVTGTDMANINSELEKLLAYTMDSDVITGEDIDAVCAPQISNKIFEMVRAVAEHRQKEALDYYYDLLALKEPPMRILYFLAKEFNMLLVVKTMAVAGFANREIASKIGRPPFVVSKSMGLIRNYTSAQLENIVRDFTDMEEAVKTGRMTDTVSVEMMIVKYSA</sequence>
<dbReference type="STRING" id="633697.EubceDRAFT1_1078"/>
<dbReference type="GO" id="GO:0003677">
    <property type="term" value="F:DNA binding"/>
    <property type="evidence" value="ECO:0007669"/>
    <property type="project" value="InterPro"/>
</dbReference>
<keyword evidence="12" id="KW-1185">Reference proteome</keyword>
<dbReference type="Pfam" id="PF06144">
    <property type="entry name" value="DNA_pol3_delta"/>
    <property type="match status" value="1"/>
</dbReference>
<dbReference type="Gene3D" id="1.10.8.60">
    <property type="match status" value="1"/>
</dbReference>
<dbReference type="InterPro" id="IPR027417">
    <property type="entry name" value="P-loop_NTPase"/>
</dbReference>
<dbReference type="HOGENOM" id="CLU_044694_2_2_9"/>
<dbReference type="Gene3D" id="1.20.272.10">
    <property type="match status" value="1"/>
</dbReference>
<dbReference type="NCBIfam" id="TIGR01128">
    <property type="entry name" value="holA"/>
    <property type="match status" value="1"/>
</dbReference>
<evidence type="ECO:0000256" key="5">
    <source>
        <dbReference type="ARBA" id="ARBA00022705"/>
    </source>
</evidence>
<keyword evidence="6" id="KW-0239">DNA-directed DNA polymerase</keyword>
<dbReference type="GO" id="GO:0003887">
    <property type="term" value="F:DNA-directed DNA polymerase activity"/>
    <property type="evidence" value="ECO:0007669"/>
    <property type="project" value="UniProtKB-KW"/>
</dbReference>
<keyword evidence="3" id="KW-0808">Transferase</keyword>
<dbReference type="Proteomes" id="UP000005753">
    <property type="component" value="Chromosome"/>
</dbReference>
<gene>
    <name evidence="11" type="ORF">EubceDRAFT1_1078</name>
</gene>
<comment type="catalytic activity">
    <reaction evidence="8">
        <text>DNA(n) + a 2'-deoxyribonucleoside 5'-triphosphate = DNA(n+1) + diphosphate</text>
        <dbReference type="Rhea" id="RHEA:22508"/>
        <dbReference type="Rhea" id="RHEA-COMP:17339"/>
        <dbReference type="Rhea" id="RHEA-COMP:17340"/>
        <dbReference type="ChEBI" id="CHEBI:33019"/>
        <dbReference type="ChEBI" id="CHEBI:61560"/>
        <dbReference type="ChEBI" id="CHEBI:173112"/>
        <dbReference type="EC" id="2.7.7.7"/>
    </reaction>
</comment>
<evidence type="ECO:0000256" key="1">
    <source>
        <dbReference type="ARBA" id="ARBA00012417"/>
    </source>
</evidence>
<dbReference type="Pfam" id="PF21694">
    <property type="entry name" value="DNA_pol3_delta_C"/>
    <property type="match status" value="1"/>
</dbReference>
<dbReference type="SUPFAM" id="SSF48019">
    <property type="entry name" value="post-AAA+ oligomerization domain-like"/>
    <property type="match status" value="1"/>
</dbReference>
<reference evidence="11 12" key="2">
    <citation type="submission" date="2012-02" db="EMBL/GenBank/DDBJ databases">
        <title>Improved High-Quality Draft sequence of Eubacterium cellulosolvens 6.</title>
        <authorList>
            <consortium name="US DOE Joint Genome Institute"/>
            <person name="Lucas S."/>
            <person name="Han J."/>
            <person name="Lapidus A."/>
            <person name="Cheng J.-F."/>
            <person name="Goodwin L."/>
            <person name="Pitluck S."/>
            <person name="Peters L."/>
            <person name="Mikhailova N."/>
            <person name="Gu W."/>
            <person name="Detter J.C."/>
            <person name="Han C."/>
            <person name="Tapia R."/>
            <person name="Land M."/>
            <person name="Hauser L."/>
            <person name="Kyrpides N."/>
            <person name="Ivanova N."/>
            <person name="Pagani I."/>
            <person name="Johnson E."/>
            <person name="Mukhopadhyay B."/>
            <person name="Anderson I."/>
            <person name="Woyke T."/>
        </authorList>
    </citation>
    <scope>NUCLEOTIDE SEQUENCE [LARGE SCALE GENOMIC DNA]</scope>
    <source>
        <strain evidence="11 12">6</strain>
    </source>
</reference>
<dbReference type="AlphaFoldDB" id="I5ASX3"/>
<dbReference type="OrthoDB" id="9775929at2"/>
<dbReference type="InterPro" id="IPR010372">
    <property type="entry name" value="DNA_pol3_delta_N"/>
</dbReference>
<dbReference type="InterPro" id="IPR048466">
    <property type="entry name" value="DNA_pol3_delta-like_C"/>
</dbReference>
<dbReference type="InterPro" id="IPR005790">
    <property type="entry name" value="DNA_polIII_delta"/>
</dbReference>
<evidence type="ECO:0000256" key="8">
    <source>
        <dbReference type="ARBA" id="ARBA00049244"/>
    </source>
</evidence>
<dbReference type="EMBL" id="CM001487">
    <property type="protein sequence ID" value="EIM56896.1"/>
    <property type="molecule type" value="Genomic_DNA"/>
</dbReference>
<evidence type="ECO:0000256" key="7">
    <source>
        <dbReference type="ARBA" id="ARBA00034754"/>
    </source>
</evidence>
<evidence type="ECO:0000256" key="6">
    <source>
        <dbReference type="ARBA" id="ARBA00022932"/>
    </source>
</evidence>
<evidence type="ECO:0000259" key="10">
    <source>
        <dbReference type="Pfam" id="PF21694"/>
    </source>
</evidence>
<feature type="domain" description="DNA polymerase III delta subunit-like C-terminal" evidence="10">
    <location>
        <begin position="204"/>
        <end position="323"/>
    </location>
</feature>
<evidence type="ECO:0000256" key="4">
    <source>
        <dbReference type="ARBA" id="ARBA00022695"/>
    </source>
</evidence>
<dbReference type="eggNOG" id="COG1466">
    <property type="taxonomic scope" value="Bacteria"/>
</dbReference>
<keyword evidence="4" id="KW-0548">Nucleotidyltransferase</keyword>
<dbReference type="SUPFAM" id="SSF52540">
    <property type="entry name" value="P-loop containing nucleoside triphosphate hydrolases"/>
    <property type="match status" value="1"/>
</dbReference>
<evidence type="ECO:0000256" key="2">
    <source>
        <dbReference type="ARBA" id="ARBA00017703"/>
    </source>
</evidence>
<dbReference type="GO" id="GO:0006261">
    <property type="term" value="P:DNA-templated DNA replication"/>
    <property type="evidence" value="ECO:0007669"/>
    <property type="project" value="TreeGrafter"/>
</dbReference>
<proteinExistence type="inferred from homology"/>
<dbReference type="InterPro" id="IPR008921">
    <property type="entry name" value="DNA_pol3_clamp-load_cplx_C"/>
</dbReference>
<organism evidence="11 12">
    <name type="scientific">Eubacterium cellulosolvens (strain ATCC 43171 / JCM 9499 / 6)</name>
    <name type="common">Cillobacterium cellulosolvens</name>
    <dbReference type="NCBI Taxonomy" id="633697"/>
    <lineage>
        <taxon>Bacteria</taxon>
        <taxon>Bacillati</taxon>
        <taxon>Bacillota</taxon>
        <taxon>Clostridia</taxon>
        <taxon>Eubacteriales</taxon>
        <taxon>Eubacteriaceae</taxon>
        <taxon>Eubacterium</taxon>
    </lineage>
</organism>
<accession>I5ASX3</accession>
<protein>
    <recommendedName>
        <fullName evidence="2">DNA polymerase III subunit delta</fullName>
        <ecNumber evidence="1">2.7.7.7</ecNumber>
    </recommendedName>
</protein>
<reference evidence="11 12" key="1">
    <citation type="submission" date="2010-08" db="EMBL/GenBank/DDBJ databases">
        <authorList>
            <consortium name="US DOE Joint Genome Institute (JGI-PGF)"/>
            <person name="Lucas S."/>
            <person name="Copeland A."/>
            <person name="Lapidus A."/>
            <person name="Cheng J.-F."/>
            <person name="Bruce D."/>
            <person name="Goodwin L."/>
            <person name="Pitluck S."/>
            <person name="Land M.L."/>
            <person name="Hauser L."/>
            <person name="Chang Y.-J."/>
            <person name="Anderson I.J."/>
            <person name="Johnson E."/>
            <person name="Mulhopadhyay B."/>
            <person name="Kyrpides N."/>
            <person name="Woyke T.J."/>
        </authorList>
    </citation>
    <scope>NUCLEOTIDE SEQUENCE [LARGE SCALE GENOMIC DNA]</scope>
    <source>
        <strain evidence="11 12">6</strain>
    </source>
</reference>
<feature type="domain" description="DNA polymerase III delta N-terminal" evidence="9">
    <location>
        <begin position="17"/>
        <end position="126"/>
    </location>
</feature>
<comment type="similarity">
    <text evidence="7">Belongs to the DNA polymerase HolA subunit family.</text>
</comment>
<dbReference type="PANTHER" id="PTHR34388">
    <property type="entry name" value="DNA POLYMERASE III SUBUNIT DELTA"/>
    <property type="match status" value="1"/>
</dbReference>
<evidence type="ECO:0000313" key="11">
    <source>
        <dbReference type="EMBL" id="EIM56896.1"/>
    </source>
</evidence>
<dbReference type="GO" id="GO:0009360">
    <property type="term" value="C:DNA polymerase III complex"/>
    <property type="evidence" value="ECO:0007669"/>
    <property type="project" value="InterPro"/>
</dbReference>
<evidence type="ECO:0000256" key="3">
    <source>
        <dbReference type="ARBA" id="ARBA00022679"/>
    </source>
</evidence>